<organism evidence="2 3">
    <name type="scientific">Roseburia faecis</name>
    <dbReference type="NCBI Taxonomy" id="301302"/>
    <lineage>
        <taxon>Bacteria</taxon>
        <taxon>Bacillati</taxon>
        <taxon>Bacillota</taxon>
        <taxon>Clostridia</taxon>
        <taxon>Lachnospirales</taxon>
        <taxon>Lachnospiraceae</taxon>
        <taxon>Roseburia</taxon>
    </lineage>
</organism>
<gene>
    <name evidence="2" type="ORF">GMD30_09570</name>
</gene>
<proteinExistence type="predicted"/>
<evidence type="ECO:0000313" key="3">
    <source>
        <dbReference type="Proteomes" id="UP000446657"/>
    </source>
</evidence>
<protein>
    <submittedName>
        <fullName evidence="2">GHKL domain-containing protein</fullName>
    </submittedName>
</protein>
<name>A0A844KR61_9FIRM</name>
<dbReference type="Pfam" id="PF14501">
    <property type="entry name" value="HATPase_c_5"/>
    <property type="match status" value="1"/>
</dbReference>
<evidence type="ECO:0000259" key="1">
    <source>
        <dbReference type="Pfam" id="PF14501"/>
    </source>
</evidence>
<accession>A0A844KR61</accession>
<dbReference type="Proteomes" id="UP000446657">
    <property type="component" value="Unassembled WGS sequence"/>
</dbReference>
<dbReference type="AlphaFoldDB" id="A0A844KR61"/>
<dbReference type="InterPro" id="IPR032834">
    <property type="entry name" value="NatK-like_C"/>
</dbReference>
<evidence type="ECO:0000313" key="2">
    <source>
        <dbReference type="EMBL" id="MTR81940.1"/>
    </source>
</evidence>
<feature type="domain" description="Sensor histidine kinase NatK-like C-terminal" evidence="1">
    <location>
        <begin position="2"/>
        <end position="45"/>
    </location>
</feature>
<reference evidence="2 3" key="1">
    <citation type="journal article" date="2019" name="Nat. Med.">
        <title>A library of human gut bacterial isolates paired with longitudinal multiomics data enables mechanistic microbiome research.</title>
        <authorList>
            <person name="Poyet M."/>
            <person name="Groussin M."/>
            <person name="Gibbons S.M."/>
            <person name="Avila-Pacheco J."/>
            <person name="Jiang X."/>
            <person name="Kearney S.M."/>
            <person name="Perrotta A.R."/>
            <person name="Berdy B."/>
            <person name="Zhao S."/>
            <person name="Lieberman T.D."/>
            <person name="Swanson P.K."/>
            <person name="Smith M."/>
            <person name="Roesemann S."/>
            <person name="Alexander J.E."/>
            <person name="Rich S.A."/>
            <person name="Livny J."/>
            <person name="Vlamakis H."/>
            <person name="Clish C."/>
            <person name="Bullock K."/>
            <person name="Deik A."/>
            <person name="Scott J."/>
            <person name="Pierce K.A."/>
            <person name="Xavier R.J."/>
            <person name="Alm E.J."/>
        </authorList>
    </citation>
    <scope>NUCLEOTIDE SEQUENCE [LARGE SCALE GENOMIC DNA]</scope>
    <source>
        <strain evidence="2 3">BIOML-A1</strain>
    </source>
</reference>
<sequence>MLTTKPDSKNHGLGLRNIEVCAEKYYGKTEVTVREDEFELAVMLQERIE</sequence>
<dbReference type="RefSeq" id="WP_117830652.1">
    <property type="nucleotide sequence ID" value="NZ_JBQKJO010000007.1"/>
</dbReference>
<dbReference type="EMBL" id="WNAL01000017">
    <property type="protein sequence ID" value="MTR81940.1"/>
    <property type="molecule type" value="Genomic_DNA"/>
</dbReference>
<comment type="caution">
    <text evidence="2">The sequence shown here is derived from an EMBL/GenBank/DDBJ whole genome shotgun (WGS) entry which is preliminary data.</text>
</comment>